<name>F4S3X5_MELLP</name>
<accession>F4S3X5</accession>
<dbReference type="Proteomes" id="UP000001072">
    <property type="component" value="Unassembled WGS sequence"/>
</dbReference>
<dbReference type="GeneID" id="18936467"/>
<evidence type="ECO:0000313" key="2">
    <source>
        <dbReference type="EMBL" id="EGG00608.1"/>
    </source>
</evidence>
<dbReference type="VEuPathDB" id="FungiDB:MELLADRAFT_93094"/>
<dbReference type="KEGG" id="mlr:MELLADRAFT_93094"/>
<organism evidence="3">
    <name type="scientific">Melampsora larici-populina (strain 98AG31 / pathotype 3-4-7)</name>
    <name type="common">Poplar leaf rust fungus</name>
    <dbReference type="NCBI Taxonomy" id="747676"/>
    <lineage>
        <taxon>Eukaryota</taxon>
        <taxon>Fungi</taxon>
        <taxon>Dikarya</taxon>
        <taxon>Basidiomycota</taxon>
        <taxon>Pucciniomycotina</taxon>
        <taxon>Pucciniomycetes</taxon>
        <taxon>Pucciniales</taxon>
        <taxon>Melampsoraceae</taxon>
        <taxon>Melampsora</taxon>
    </lineage>
</organism>
<reference evidence="3" key="1">
    <citation type="journal article" date="2011" name="Proc. Natl. Acad. Sci. U.S.A.">
        <title>Obligate biotrophy features unraveled by the genomic analysis of rust fungi.</title>
        <authorList>
            <person name="Duplessis S."/>
            <person name="Cuomo C.A."/>
            <person name="Lin Y.-C."/>
            <person name="Aerts A."/>
            <person name="Tisserant E."/>
            <person name="Veneault-Fourrey C."/>
            <person name="Joly D.L."/>
            <person name="Hacquard S."/>
            <person name="Amselem J."/>
            <person name="Cantarel B.L."/>
            <person name="Chiu R."/>
            <person name="Coutinho P.M."/>
            <person name="Feau N."/>
            <person name="Field M."/>
            <person name="Frey P."/>
            <person name="Gelhaye E."/>
            <person name="Goldberg J."/>
            <person name="Grabherr M.G."/>
            <person name="Kodira C.D."/>
            <person name="Kohler A."/>
            <person name="Kuees U."/>
            <person name="Lindquist E.A."/>
            <person name="Lucas S.M."/>
            <person name="Mago R."/>
            <person name="Mauceli E."/>
            <person name="Morin E."/>
            <person name="Murat C."/>
            <person name="Pangilinan J.L."/>
            <person name="Park R."/>
            <person name="Pearson M."/>
            <person name="Quesneville H."/>
            <person name="Rouhier N."/>
            <person name="Sakthikumar S."/>
            <person name="Salamov A.A."/>
            <person name="Schmutz J."/>
            <person name="Selles B."/>
            <person name="Shapiro H."/>
            <person name="Tanguay P."/>
            <person name="Tuskan G.A."/>
            <person name="Henrissat B."/>
            <person name="Van de Peer Y."/>
            <person name="Rouze P."/>
            <person name="Ellis J.G."/>
            <person name="Dodds P.N."/>
            <person name="Schein J.E."/>
            <person name="Zhong S."/>
            <person name="Hamelin R.C."/>
            <person name="Grigoriev I.V."/>
            <person name="Szabo L.J."/>
            <person name="Martin F."/>
        </authorList>
    </citation>
    <scope>NUCLEOTIDE SEQUENCE [LARGE SCALE GENOMIC DNA]</scope>
    <source>
        <strain evidence="3">98AG31 / pathotype 3-4-7</strain>
    </source>
</reference>
<feature type="compositionally biased region" description="Low complexity" evidence="1">
    <location>
        <begin position="80"/>
        <end position="96"/>
    </location>
</feature>
<feature type="region of interest" description="Disordered" evidence="1">
    <location>
        <begin position="119"/>
        <end position="210"/>
    </location>
</feature>
<feature type="region of interest" description="Disordered" evidence="1">
    <location>
        <begin position="78"/>
        <end position="104"/>
    </location>
</feature>
<feature type="compositionally biased region" description="Basic and acidic residues" evidence="1">
    <location>
        <begin position="184"/>
        <end position="196"/>
    </location>
</feature>
<dbReference type="AlphaFoldDB" id="F4S3X5"/>
<sequence length="210" mass="23703">MCWPMAFRYDLAVRTTVLTFRNADGDLANPGIRDKTLEQNALQDSERLQDFRREFADVNPYAEGQVKHHINPISGEVYKNQSNQQGNSSQFNSLNNHGVMSSKPNARSWAYANNQPAYEGPGSFGFQSNSWDDRGRSGYGQNTRGRGCGGGWHDNSNGHDNTPPGRRNPDRYESCRGESSGSWRRNEKRNDRRGDECDYNTKFGNNGKAK</sequence>
<dbReference type="HOGENOM" id="CLU_090721_0_0_1"/>
<dbReference type="InParanoid" id="F4S3X5"/>
<gene>
    <name evidence="2" type="ORF">MELLADRAFT_93094</name>
</gene>
<proteinExistence type="predicted"/>
<dbReference type="RefSeq" id="XP_007416062.1">
    <property type="nucleotide sequence ID" value="XM_007416000.1"/>
</dbReference>
<feature type="compositionally biased region" description="Basic and acidic residues" evidence="1">
    <location>
        <begin position="167"/>
        <end position="176"/>
    </location>
</feature>
<evidence type="ECO:0000313" key="3">
    <source>
        <dbReference type="Proteomes" id="UP000001072"/>
    </source>
</evidence>
<dbReference type="EMBL" id="GL883145">
    <property type="protein sequence ID" value="EGG00608.1"/>
    <property type="molecule type" value="Genomic_DNA"/>
</dbReference>
<keyword evidence="3" id="KW-1185">Reference proteome</keyword>
<evidence type="ECO:0000256" key="1">
    <source>
        <dbReference type="SAM" id="MobiDB-lite"/>
    </source>
</evidence>
<protein>
    <submittedName>
        <fullName evidence="2">Uncharacterized protein</fullName>
    </submittedName>
</protein>